<dbReference type="OrthoDB" id="3251881at2"/>
<dbReference type="EMBL" id="QPIE01000001">
    <property type="protein sequence ID" value="RCU44715.1"/>
    <property type="molecule type" value="Genomic_DNA"/>
</dbReference>
<comment type="caution">
    <text evidence="1">The sequence shown here is derived from an EMBL/GenBank/DDBJ whole genome shotgun (WGS) entry which is preliminary data.</text>
</comment>
<proteinExistence type="predicted"/>
<name>A0A368N5B6_9FLAO</name>
<dbReference type="Proteomes" id="UP000252172">
    <property type="component" value="Unassembled WGS sequence"/>
</dbReference>
<evidence type="ECO:0000313" key="1">
    <source>
        <dbReference type="EMBL" id="RCU44715.1"/>
    </source>
</evidence>
<protein>
    <submittedName>
        <fullName evidence="1">Lipopolysaccharide biosynthesis protein</fullName>
    </submittedName>
</protein>
<accession>A0A368N5B6</accession>
<dbReference type="RefSeq" id="WP_114302491.1">
    <property type="nucleotide sequence ID" value="NZ_QPIE01000001.1"/>
</dbReference>
<sequence length="345" mass="40776">MDFKGKKILLISVRFFGYEKAIVERLQERGATVDFFDDRPSNSVLQKGIIRVFRSFLVFQIQKYYRSVLKKMKHKKYDYFLLIKGEAIPLSFIKKIKRENPGMKMIAYTYDSLHEHPRFADFIPYFDKSITFDRTDALSNNMGFRPLFFLDQYRKSHSHSQPEVDVTFIGSAHTDRYFIGEKVRKACDKAGLTSFFYYYAPGKTALILKRIFDRNFKDFDLRKASFNKLSHSEISRYYQQTKAVLDINKSFQNGLTMRTFEVLASGKKLITFNEDIKNYPFYHPQNILITNREQPEIPQSFLASKTVSISEETLQMMSLDSWLNGVFFEDQRNYWFSQKNTDQNS</sequence>
<evidence type="ECO:0000313" key="2">
    <source>
        <dbReference type="Proteomes" id="UP000252172"/>
    </source>
</evidence>
<dbReference type="AlphaFoldDB" id="A0A368N5B6"/>
<gene>
    <name evidence="1" type="ORF">DQ356_00350</name>
</gene>
<keyword evidence="2" id="KW-1185">Reference proteome</keyword>
<reference evidence="1 2" key="1">
    <citation type="submission" date="2018-07" db="EMBL/GenBank/DDBJ databases">
        <title>Chryseobacterium lacus sp. nov., isolated from lake water.</title>
        <authorList>
            <person name="Li C.-M."/>
        </authorList>
    </citation>
    <scope>NUCLEOTIDE SEQUENCE [LARGE SCALE GENOMIC DNA]</scope>
    <source>
        <strain evidence="1 2">YLOS41</strain>
    </source>
</reference>
<organism evidence="1 2">
    <name type="scientific">Chryseobacterium lacus</name>
    <dbReference type="NCBI Taxonomy" id="2058346"/>
    <lineage>
        <taxon>Bacteria</taxon>
        <taxon>Pseudomonadati</taxon>
        <taxon>Bacteroidota</taxon>
        <taxon>Flavobacteriia</taxon>
        <taxon>Flavobacteriales</taxon>
        <taxon>Weeksellaceae</taxon>
        <taxon>Chryseobacterium group</taxon>
        <taxon>Chryseobacterium</taxon>
    </lineage>
</organism>